<name>A0A6I4L3L4_9PSED</name>
<dbReference type="SUPFAM" id="SSF81342">
    <property type="entry name" value="Transmembrane di-heme cytochromes"/>
    <property type="match status" value="1"/>
</dbReference>
<feature type="transmembrane region" description="Helical" evidence="13">
    <location>
        <begin position="52"/>
        <end position="70"/>
    </location>
</feature>
<dbReference type="RefSeq" id="WP_160346819.1">
    <property type="nucleotide sequence ID" value="NZ_WKJZ01000002.1"/>
</dbReference>
<keyword evidence="16" id="KW-1185">Reference proteome</keyword>
<evidence type="ECO:0000313" key="15">
    <source>
        <dbReference type="EMBL" id="MVW76533.1"/>
    </source>
</evidence>
<evidence type="ECO:0000256" key="7">
    <source>
        <dbReference type="ARBA" id="ARBA00022723"/>
    </source>
</evidence>
<keyword evidence="4" id="KW-1003">Cell membrane</keyword>
<keyword evidence="11 13" id="KW-0472">Membrane</keyword>
<sequence>MNPIYTDTPQRYGLISRALHWAMALVLGWQFLTALTHVLLEDSALDEFMWSTHKAAGVLLMLLILLRLGWALHNRRQRPPSVSRAARAGHVLLYLLMLGIPFFALLRQYGSGRELTVFGLQLMPGFAGEKIEWLMLPANLFHAWAGWLLLVLIIGHVLMVFVHRRQGQDVLPRMLGK</sequence>
<dbReference type="Pfam" id="PF01292">
    <property type="entry name" value="Ni_hydr_CYTB"/>
    <property type="match status" value="1"/>
</dbReference>
<evidence type="ECO:0000256" key="4">
    <source>
        <dbReference type="ARBA" id="ARBA00022475"/>
    </source>
</evidence>
<keyword evidence="10" id="KW-0408">Iron</keyword>
<dbReference type="GO" id="GO:0020037">
    <property type="term" value="F:heme binding"/>
    <property type="evidence" value="ECO:0007669"/>
    <property type="project" value="TreeGrafter"/>
</dbReference>
<keyword evidence="6 13" id="KW-0812">Transmembrane</keyword>
<evidence type="ECO:0000256" key="6">
    <source>
        <dbReference type="ARBA" id="ARBA00022692"/>
    </source>
</evidence>
<keyword evidence="5" id="KW-0349">Heme</keyword>
<dbReference type="GO" id="GO:0005886">
    <property type="term" value="C:plasma membrane"/>
    <property type="evidence" value="ECO:0007669"/>
    <property type="project" value="UniProtKB-SubCell"/>
</dbReference>
<dbReference type="GO" id="GO:0046872">
    <property type="term" value="F:metal ion binding"/>
    <property type="evidence" value="ECO:0007669"/>
    <property type="project" value="UniProtKB-KW"/>
</dbReference>
<dbReference type="Proteomes" id="UP000429555">
    <property type="component" value="Unassembled WGS sequence"/>
</dbReference>
<evidence type="ECO:0000256" key="10">
    <source>
        <dbReference type="ARBA" id="ARBA00023004"/>
    </source>
</evidence>
<evidence type="ECO:0000256" key="9">
    <source>
        <dbReference type="ARBA" id="ARBA00022989"/>
    </source>
</evidence>
<evidence type="ECO:0000256" key="1">
    <source>
        <dbReference type="ARBA" id="ARBA00001970"/>
    </source>
</evidence>
<evidence type="ECO:0000256" key="13">
    <source>
        <dbReference type="SAM" id="Phobius"/>
    </source>
</evidence>
<dbReference type="InterPro" id="IPR016174">
    <property type="entry name" value="Di-haem_cyt_TM"/>
</dbReference>
<dbReference type="InterPro" id="IPR052168">
    <property type="entry name" value="Cytochrome_b561_oxidase"/>
</dbReference>
<protein>
    <submittedName>
        <fullName evidence="15">Cytochrome b</fullName>
    </submittedName>
</protein>
<dbReference type="GO" id="GO:0009055">
    <property type="term" value="F:electron transfer activity"/>
    <property type="evidence" value="ECO:0007669"/>
    <property type="project" value="InterPro"/>
</dbReference>
<dbReference type="AlphaFoldDB" id="A0A6I4L3L4"/>
<comment type="caution">
    <text evidence="15">The sequence shown here is derived from an EMBL/GenBank/DDBJ whole genome shotgun (WGS) entry which is preliminary data.</text>
</comment>
<evidence type="ECO:0000256" key="8">
    <source>
        <dbReference type="ARBA" id="ARBA00022982"/>
    </source>
</evidence>
<evidence type="ECO:0000259" key="14">
    <source>
        <dbReference type="Pfam" id="PF01292"/>
    </source>
</evidence>
<proteinExistence type="inferred from homology"/>
<dbReference type="PANTHER" id="PTHR30529">
    <property type="entry name" value="CYTOCHROME B561"/>
    <property type="match status" value="1"/>
</dbReference>
<evidence type="ECO:0000313" key="16">
    <source>
        <dbReference type="Proteomes" id="UP000429555"/>
    </source>
</evidence>
<dbReference type="GO" id="GO:0022904">
    <property type="term" value="P:respiratory electron transport chain"/>
    <property type="evidence" value="ECO:0007669"/>
    <property type="project" value="InterPro"/>
</dbReference>
<comment type="cofactor">
    <cofactor evidence="1">
        <name>heme b</name>
        <dbReference type="ChEBI" id="CHEBI:60344"/>
    </cofactor>
</comment>
<evidence type="ECO:0000256" key="2">
    <source>
        <dbReference type="ARBA" id="ARBA00004651"/>
    </source>
</evidence>
<organism evidence="15 16">
    <name type="scientific">Pseudomonas xionganensis</name>
    <dbReference type="NCBI Taxonomy" id="2654845"/>
    <lineage>
        <taxon>Bacteria</taxon>
        <taxon>Pseudomonadati</taxon>
        <taxon>Pseudomonadota</taxon>
        <taxon>Gammaproteobacteria</taxon>
        <taxon>Pseudomonadales</taxon>
        <taxon>Pseudomonadaceae</taxon>
        <taxon>Pseudomonas</taxon>
    </lineage>
</organism>
<dbReference type="Gene3D" id="1.20.950.20">
    <property type="entry name" value="Transmembrane di-heme cytochromes, Chain C"/>
    <property type="match status" value="1"/>
</dbReference>
<feature type="transmembrane region" description="Helical" evidence="13">
    <location>
        <begin position="21"/>
        <end position="40"/>
    </location>
</feature>
<evidence type="ECO:0000256" key="11">
    <source>
        <dbReference type="ARBA" id="ARBA00023136"/>
    </source>
</evidence>
<reference evidence="15 16" key="1">
    <citation type="submission" date="2019-11" db="EMBL/GenBank/DDBJ databases">
        <title>Pseudomonas flavidum sp. nov., isolated from Baiyang Lake.</title>
        <authorList>
            <person name="Zhao Y."/>
        </authorList>
    </citation>
    <scope>NUCLEOTIDE SEQUENCE [LARGE SCALE GENOMIC DNA]</scope>
    <source>
        <strain evidence="16">R-22-3 w-18</strain>
    </source>
</reference>
<keyword evidence="7" id="KW-0479">Metal-binding</keyword>
<feature type="domain" description="Cytochrome b561 bacterial/Ni-hydrogenase" evidence="14">
    <location>
        <begin position="11"/>
        <end position="176"/>
    </location>
</feature>
<accession>A0A6I4L3L4</accession>
<keyword evidence="9 13" id="KW-1133">Transmembrane helix</keyword>
<dbReference type="InterPro" id="IPR011577">
    <property type="entry name" value="Cyt_b561_bac/Ni-Hgenase"/>
</dbReference>
<dbReference type="PANTHER" id="PTHR30529:SF7">
    <property type="entry name" value="CYTOCHROME B561 BACTERIAL_NI-HYDROGENASE DOMAIN-CONTAINING PROTEIN"/>
    <property type="match status" value="1"/>
</dbReference>
<gene>
    <name evidence="15" type="ORF">GJV18_14530</name>
</gene>
<evidence type="ECO:0000256" key="3">
    <source>
        <dbReference type="ARBA" id="ARBA00022448"/>
    </source>
</evidence>
<comment type="similarity">
    <text evidence="12">Belongs to the cytochrome b561 family.</text>
</comment>
<keyword evidence="8" id="KW-0249">Electron transport</keyword>
<feature type="transmembrane region" description="Helical" evidence="13">
    <location>
        <begin position="91"/>
        <end position="110"/>
    </location>
</feature>
<dbReference type="EMBL" id="WKJZ01000002">
    <property type="protein sequence ID" value="MVW76533.1"/>
    <property type="molecule type" value="Genomic_DNA"/>
</dbReference>
<feature type="transmembrane region" description="Helical" evidence="13">
    <location>
        <begin position="144"/>
        <end position="163"/>
    </location>
</feature>
<evidence type="ECO:0000256" key="12">
    <source>
        <dbReference type="ARBA" id="ARBA00037975"/>
    </source>
</evidence>
<evidence type="ECO:0000256" key="5">
    <source>
        <dbReference type="ARBA" id="ARBA00022617"/>
    </source>
</evidence>
<comment type="subcellular location">
    <subcellularLocation>
        <location evidence="2">Cell membrane</location>
        <topology evidence="2">Multi-pass membrane protein</topology>
    </subcellularLocation>
</comment>
<keyword evidence="3" id="KW-0813">Transport</keyword>